<feature type="region of interest" description="Disordered" evidence="1">
    <location>
        <begin position="1"/>
        <end position="46"/>
    </location>
</feature>
<organism evidence="2 3">
    <name type="scientific">Datura stramonium</name>
    <name type="common">Jimsonweed</name>
    <name type="synonym">Common thornapple</name>
    <dbReference type="NCBI Taxonomy" id="4076"/>
    <lineage>
        <taxon>Eukaryota</taxon>
        <taxon>Viridiplantae</taxon>
        <taxon>Streptophyta</taxon>
        <taxon>Embryophyta</taxon>
        <taxon>Tracheophyta</taxon>
        <taxon>Spermatophyta</taxon>
        <taxon>Magnoliopsida</taxon>
        <taxon>eudicotyledons</taxon>
        <taxon>Gunneridae</taxon>
        <taxon>Pentapetalae</taxon>
        <taxon>asterids</taxon>
        <taxon>lamiids</taxon>
        <taxon>Solanales</taxon>
        <taxon>Solanaceae</taxon>
        <taxon>Solanoideae</taxon>
        <taxon>Datureae</taxon>
        <taxon>Datura</taxon>
    </lineage>
</organism>
<evidence type="ECO:0000313" key="2">
    <source>
        <dbReference type="EMBL" id="MCE0480488.1"/>
    </source>
</evidence>
<proteinExistence type="predicted"/>
<accession>A0ABS8VLG4</accession>
<gene>
    <name evidence="2" type="ORF">HAX54_037379</name>
</gene>
<dbReference type="EMBL" id="JACEIK010005001">
    <property type="protein sequence ID" value="MCE0480488.1"/>
    <property type="molecule type" value="Genomic_DNA"/>
</dbReference>
<keyword evidence="3" id="KW-1185">Reference proteome</keyword>
<dbReference type="Proteomes" id="UP000823775">
    <property type="component" value="Unassembled WGS sequence"/>
</dbReference>
<evidence type="ECO:0000256" key="1">
    <source>
        <dbReference type="SAM" id="MobiDB-lite"/>
    </source>
</evidence>
<comment type="caution">
    <text evidence="2">The sequence shown here is derived from an EMBL/GenBank/DDBJ whole genome shotgun (WGS) entry which is preliminary data.</text>
</comment>
<name>A0ABS8VLG4_DATST</name>
<protein>
    <submittedName>
        <fullName evidence="2">Uncharacterized protein</fullName>
    </submittedName>
</protein>
<reference evidence="2 3" key="1">
    <citation type="journal article" date="2021" name="BMC Genomics">
        <title>Datura genome reveals duplications of psychoactive alkaloid biosynthetic genes and high mutation rate following tissue culture.</title>
        <authorList>
            <person name="Rajewski A."/>
            <person name="Carter-House D."/>
            <person name="Stajich J."/>
            <person name="Litt A."/>
        </authorList>
    </citation>
    <scope>NUCLEOTIDE SEQUENCE [LARGE SCALE GENOMIC DNA]</scope>
    <source>
        <strain evidence="2">AR-01</strain>
    </source>
</reference>
<evidence type="ECO:0000313" key="3">
    <source>
        <dbReference type="Proteomes" id="UP000823775"/>
    </source>
</evidence>
<sequence length="68" mass="7202">MAFQGFGKNTGPIGPPKAQTPFGNFPRGPSPPSTFPPSSRMNNRIKNDHVGASDNYVVSCAGEALVHF</sequence>